<feature type="compositionally biased region" description="Polar residues" evidence="1">
    <location>
        <begin position="646"/>
        <end position="658"/>
    </location>
</feature>
<sequence>MSFGFSPSDVVKLVEISARIYIAFKDANENSEAQVEALVREWQAFAQCLLELDELMKEFGKPLPFPVESFKKTLAKCEASLKPYKENLVDKKMGFTKMVWTVKYIGKENELESLRRQITGHFQALNMCLSAFHLRHSLESTKREQRLLLQPRNRAMSLGNQWYTSNENDHSTTPSPLALEAPEDAHPLYRDWELFNRCLEAEDAQAAQTSQGNGLTSASTRDAQTAAVLNRLRCEVEDALVFVENREKRAAAEQRTHLTPSDAMKQQVREMQPVPWPRTYTIETDNSIEFNPFATHANMSDSTATIRPGPSTPSPKASPAASPRIEQEFFGSGNWAHSPASTAMSPELWRPSVSTTRSSMSLLPEPGVSPSMGLGINTAETTPDYIVSHTLRAVLSSASLGTIALGEAALQWSKLCRKVLVERKSLERIGGKEKAICETEECDIHWKYREDGEMSLRASYRSRKDGKARVWTLQDFPATGPSIPQTTTIDGDISVDFPRNSYGKLDKQWKDIKYTFISSEASIAFQTLLYTNNGKLDAELLYDRQIRKISSDKNSAECRGRNLRLWRRSEPRLESTEVVRYDVLILLFFTNVLEDKGHWVEEPHSAFEWITESVYARKSDELRLVFSKDPARWMSDKLFPRRKSSHGSTSHDAPNSPITVHRKDSMELPGITRTGTAGSTGSSAVSIRSSQSVLGRSRTPLKAGGVNAFGYGRLEIEFLGVQDRKAFLDVWKKYAKPLGSPS</sequence>
<comment type="caution">
    <text evidence="2">The sequence shown here is derived from an EMBL/GenBank/DDBJ whole genome shotgun (WGS) entry which is preliminary data.</text>
</comment>
<evidence type="ECO:0000256" key="1">
    <source>
        <dbReference type="SAM" id="MobiDB-lite"/>
    </source>
</evidence>
<dbReference type="Proteomes" id="UP000799777">
    <property type="component" value="Unassembled WGS sequence"/>
</dbReference>
<protein>
    <submittedName>
        <fullName evidence="2">Uncharacterized protein</fullName>
    </submittedName>
</protein>
<proteinExistence type="predicted"/>
<reference evidence="2" key="1">
    <citation type="journal article" date="2020" name="Stud. Mycol.">
        <title>101 Dothideomycetes genomes: a test case for predicting lifestyles and emergence of pathogens.</title>
        <authorList>
            <person name="Haridas S."/>
            <person name="Albert R."/>
            <person name="Binder M."/>
            <person name="Bloem J."/>
            <person name="Labutti K."/>
            <person name="Salamov A."/>
            <person name="Andreopoulos B."/>
            <person name="Baker S."/>
            <person name="Barry K."/>
            <person name="Bills G."/>
            <person name="Bluhm B."/>
            <person name="Cannon C."/>
            <person name="Castanera R."/>
            <person name="Culley D."/>
            <person name="Daum C."/>
            <person name="Ezra D."/>
            <person name="Gonzalez J."/>
            <person name="Henrissat B."/>
            <person name="Kuo A."/>
            <person name="Liang C."/>
            <person name="Lipzen A."/>
            <person name="Lutzoni F."/>
            <person name="Magnuson J."/>
            <person name="Mondo S."/>
            <person name="Nolan M."/>
            <person name="Ohm R."/>
            <person name="Pangilinan J."/>
            <person name="Park H.-J."/>
            <person name="Ramirez L."/>
            <person name="Alfaro M."/>
            <person name="Sun H."/>
            <person name="Tritt A."/>
            <person name="Yoshinaga Y."/>
            <person name="Zwiers L.-H."/>
            <person name="Turgeon B."/>
            <person name="Goodwin S."/>
            <person name="Spatafora J."/>
            <person name="Crous P."/>
            <person name="Grigoriev I."/>
        </authorList>
    </citation>
    <scope>NUCLEOTIDE SEQUENCE</scope>
    <source>
        <strain evidence="2">CBS 110217</strain>
    </source>
</reference>
<feature type="region of interest" description="Disordered" evidence="1">
    <location>
        <begin position="640"/>
        <end position="661"/>
    </location>
</feature>
<accession>A0A9P4HH39</accession>
<keyword evidence="3" id="KW-1185">Reference proteome</keyword>
<feature type="region of interest" description="Disordered" evidence="1">
    <location>
        <begin position="300"/>
        <end position="321"/>
    </location>
</feature>
<dbReference type="OrthoDB" id="4172108at2759"/>
<evidence type="ECO:0000313" key="3">
    <source>
        <dbReference type="Proteomes" id="UP000799777"/>
    </source>
</evidence>
<dbReference type="AlphaFoldDB" id="A0A9P4HH39"/>
<dbReference type="EMBL" id="ML978164">
    <property type="protein sequence ID" value="KAF2033912.1"/>
    <property type="molecule type" value="Genomic_DNA"/>
</dbReference>
<name>A0A9P4HH39_9PLEO</name>
<evidence type="ECO:0000313" key="2">
    <source>
        <dbReference type="EMBL" id="KAF2033912.1"/>
    </source>
</evidence>
<organism evidence="2 3">
    <name type="scientific">Setomelanomma holmii</name>
    <dbReference type="NCBI Taxonomy" id="210430"/>
    <lineage>
        <taxon>Eukaryota</taxon>
        <taxon>Fungi</taxon>
        <taxon>Dikarya</taxon>
        <taxon>Ascomycota</taxon>
        <taxon>Pezizomycotina</taxon>
        <taxon>Dothideomycetes</taxon>
        <taxon>Pleosporomycetidae</taxon>
        <taxon>Pleosporales</taxon>
        <taxon>Pleosporineae</taxon>
        <taxon>Phaeosphaeriaceae</taxon>
        <taxon>Setomelanomma</taxon>
    </lineage>
</organism>
<gene>
    <name evidence="2" type="ORF">EK21DRAFT_108698</name>
</gene>